<dbReference type="EC" id="4.2.1.33" evidence="10"/>
<evidence type="ECO:0000256" key="5">
    <source>
        <dbReference type="ARBA" id="ARBA00011271"/>
    </source>
</evidence>
<dbReference type="Proteomes" id="UP001156664">
    <property type="component" value="Unassembled WGS sequence"/>
</dbReference>
<comment type="subunit">
    <text evidence="5 10">Heterodimer of LeuC and LeuD.</text>
</comment>
<dbReference type="NCBIfam" id="NF002458">
    <property type="entry name" value="PRK01641.1"/>
    <property type="match status" value="1"/>
</dbReference>
<evidence type="ECO:0000256" key="10">
    <source>
        <dbReference type="HAMAP-Rule" id="MF_01031"/>
    </source>
</evidence>
<evidence type="ECO:0000256" key="9">
    <source>
        <dbReference type="ARBA" id="ARBA00023304"/>
    </source>
</evidence>
<dbReference type="Gene3D" id="3.20.19.10">
    <property type="entry name" value="Aconitase, domain 4"/>
    <property type="match status" value="1"/>
</dbReference>
<comment type="function">
    <text evidence="2 10">Catalyzes the isomerization between 2-isopropylmalate and 3-isopropylmalate, via the formation of 2-isopropylmaleate.</text>
</comment>
<comment type="catalytic activity">
    <reaction evidence="1 10">
        <text>(2R,3S)-3-isopropylmalate = (2S)-2-isopropylmalate</text>
        <dbReference type="Rhea" id="RHEA:32287"/>
        <dbReference type="ChEBI" id="CHEBI:1178"/>
        <dbReference type="ChEBI" id="CHEBI:35121"/>
        <dbReference type="EC" id="4.2.1.33"/>
    </reaction>
</comment>
<evidence type="ECO:0000256" key="4">
    <source>
        <dbReference type="ARBA" id="ARBA00009845"/>
    </source>
</evidence>
<sequence>MKKLNLFTGLVAPLDRSNVDTDALIPKQYIKSIRKSGFGPFLFDEWRYLDQGELDKDPASRQPNPEFVLNQPQYADATILLSRENFGCGSSREHAVWALENYGFRMVIATSFADIFYGNCFKNGVLPIALPAAQIEILFQAVQAKPGYTLTLDLFSQLLLTPDGRDIHFEVEEGRKNRLIQGLDDIALTLTLADRIMRYEAQRKTTEPWLFASRQASQ</sequence>
<dbReference type="SUPFAM" id="SSF52016">
    <property type="entry name" value="LeuD/IlvD-like"/>
    <property type="match status" value="1"/>
</dbReference>
<comment type="pathway">
    <text evidence="3 10">Amino-acid biosynthesis; L-leucine biosynthesis; L-leucine from 3-methyl-2-oxobutanoate: step 2/4.</text>
</comment>
<dbReference type="Pfam" id="PF00694">
    <property type="entry name" value="Aconitase_C"/>
    <property type="match status" value="1"/>
</dbReference>
<dbReference type="PANTHER" id="PTHR43345:SF5">
    <property type="entry name" value="3-ISOPROPYLMALATE DEHYDRATASE SMALL SUBUNIT"/>
    <property type="match status" value="1"/>
</dbReference>
<organism evidence="12 13">
    <name type="scientific">Limnobacter litoralis</name>
    <dbReference type="NCBI Taxonomy" id="481366"/>
    <lineage>
        <taxon>Bacteria</taxon>
        <taxon>Pseudomonadati</taxon>
        <taxon>Pseudomonadota</taxon>
        <taxon>Betaproteobacteria</taxon>
        <taxon>Burkholderiales</taxon>
        <taxon>Burkholderiaceae</taxon>
        <taxon>Limnobacter</taxon>
    </lineage>
</organism>
<comment type="similarity">
    <text evidence="4 10">Belongs to the LeuD family. LeuD type 1 subfamily.</text>
</comment>
<feature type="domain" description="Aconitase A/isopropylmalate dehydratase small subunit swivel" evidence="11">
    <location>
        <begin position="1"/>
        <end position="132"/>
    </location>
</feature>
<name>A0ABQ5YQW7_9BURK</name>
<dbReference type="RefSeq" id="WP_284281681.1">
    <property type="nucleotide sequence ID" value="NZ_BSOJ01000021.1"/>
</dbReference>
<keyword evidence="13" id="KW-1185">Reference proteome</keyword>
<evidence type="ECO:0000313" key="13">
    <source>
        <dbReference type="Proteomes" id="UP001156664"/>
    </source>
</evidence>
<dbReference type="EMBL" id="BSOJ01000021">
    <property type="protein sequence ID" value="GLR26979.1"/>
    <property type="molecule type" value="Genomic_DNA"/>
</dbReference>
<dbReference type="InterPro" id="IPR050075">
    <property type="entry name" value="LeuD"/>
</dbReference>
<keyword evidence="8 10" id="KW-0456">Lyase</keyword>
<proteinExistence type="inferred from homology"/>
<evidence type="ECO:0000256" key="7">
    <source>
        <dbReference type="ARBA" id="ARBA00022605"/>
    </source>
</evidence>
<keyword evidence="6 10" id="KW-0432">Leucine biosynthesis</keyword>
<dbReference type="HAMAP" id="MF_01031">
    <property type="entry name" value="LeuD_type1"/>
    <property type="match status" value="1"/>
</dbReference>
<evidence type="ECO:0000259" key="11">
    <source>
        <dbReference type="Pfam" id="PF00694"/>
    </source>
</evidence>
<dbReference type="NCBIfam" id="TIGR00171">
    <property type="entry name" value="leuD"/>
    <property type="match status" value="1"/>
</dbReference>
<reference evidence="13" key="1">
    <citation type="journal article" date="2019" name="Int. J. Syst. Evol. Microbiol.">
        <title>The Global Catalogue of Microorganisms (GCM) 10K type strain sequencing project: providing services to taxonomists for standard genome sequencing and annotation.</title>
        <authorList>
            <consortium name="The Broad Institute Genomics Platform"/>
            <consortium name="The Broad Institute Genome Sequencing Center for Infectious Disease"/>
            <person name="Wu L."/>
            <person name="Ma J."/>
        </authorList>
    </citation>
    <scope>NUCLEOTIDE SEQUENCE [LARGE SCALE GENOMIC DNA]</scope>
    <source>
        <strain evidence="13">NBRC 105857</strain>
    </source>
</reference>
<evidence type="ECO:0000256" key="2">
    <source>
        <dbReference type="ARBA" id="ARBA00002695"/>
    </source>
</evidence>
<dbReference type="CDD" id="cd01577">
    <property type="entry name" value="IPMI_Swivel"/>
    <property type="match status" value="1"/>
</dbReference>
<dbReference type="InterPro" id="IPR015928">
    <property type="entry name" value="Aconitase/3IPM_dehydase_swvl"/>
</dbReference>
<gene>
    <name evidence="12" type="primary">leuD_2</name>
    <name evidence="10" type="synonym">leuD</name>
    <name evidence="12" type="ORF">GCM10007875_20690</name>
</gene>
<evidence type="ECO:0000256" key="1">
    <source>
        <dbReference type="ARBA" id="ARBA00000491"/>
    </source>
</evidence>
<evidence type="ECO:0000313" key="12">
    <source>
        <dbReference type="EMBL" id="GLR26979.1"/>
    </source>
</evidence>
<comment type="caution">
    <text evidence="12">The sequence shown here is derived from an EMBL/GenBank/DDBJ whole genome shotgun (WGS) entry which is preliminary data.</text>
</comment>
<evidence type="ECO:0000256" key="6">
    <source>
        <dbReference type="ARBA" id="ARBA00022430"/>
    </source>
</evidence>
<protein>
    <recommendedName>
        <fullName evidence="10">3-isopropylmalate dehydratase small subunit</fullName>
        <ecNumber evidence="10">4.2.1.33</ecNumber>
    </recommendedName>
    <alternativeName>
        <fullName evidence="10">Alpha-IPM isomerase</fullName>
        <shortName evidence="10">IPMI</shortName>
    </alternativeName>
    <alternativeName>
        <fullName evidence="10">Isopropylmalate isomerase</fullName>
    </alternativeName>
</protein>
<keyword evidence="7 10" id="KW-0028">Amino-acid biosynthesis</keyword>
<dbReference type="InterPro" id="IPR000573">
    <property type="entry name" value="AconitaseA/IPMdHydase_ssu_swvl"/>
</dbReference>
<evidence type="ECO:0000256" key="3">
    <source>
        <dbReference type="ARBA" id="ARBA00004729"/>
    </source>
</evidence>
<accession>A0ABQ5YQW7</accession>
<dbReference type="InterPro" id="IPR004431">
    <property type="entry name" value="3-IsopropMal_deHydase_ssu"/>
</dbReference>
<evidence type="ECO:0000256" key="8">
    <source>
        <dbReference type="ARBA" id="ARBA00023239"/>
    </source>
</evidence>
<dbReference type="PANTHER" id="PTHR43345">
    <property type="entry name" value="3-ISOPROPYLMALATE DEHYDRATASE SMALL SUBUNIT 2-RELATED-RELATED"/>
    <property type="match status" value="1"/>
</dbReference>
<dbReference type="InterPro" id="IPR033940">
    <property type="entry name" value="IPMI_Swivel"/>
</dbReference>
<keyword evidence="9 10" id="KW-0100">Branched-chain amino acid biosynthesis</keyword>